<dbReference type="GO" id="GO:0008784">
    <property type="term" value="F:alanine racemase activity"/>
    <property type="evidence" value="ECO:0007669"/>
    <property type="project" value="TreeGrafter"/>
</dbReference>
<dbReference type="SUPFAM" id="SSF51419">
    <property type="entry name" value="PLP-binding barrel"/>
    <property type="match status" value="1"/>
</dbReference>
<dbReference type="KEGG" id="fuv:JR347_12180"/>
<evidence type="ECO:0000313" key="6">
    <source>
        <dbReference type="Proteomes" id="UP000662783"/>
    </source>
</evidence>
<evidence type="ECO:0000313" key="5">
    <source>
        <dbReference type="EMBL" id="QSE96364.1"/>
    </source>
</evidence>
<dbReference type="GO" id="GO:0005829">
    <property type="term" value="C:cytosol"/>
    <property type="evidence" value="ECO:0007669"/>
    <property type="project" value="TreeGrafter"/>
</dbReference>
<comment type="cofactor">
    <cofactor evidence="1">
        <name>pyridoxal 5'-phosphate</name>
        <dbReference type="ChEBI" id="CHEBI:597326"/>
    </cofactor>
</comment>
<dbReference type="CDD" id="cd06815">
    <property type="entry name" value="PLPDE_III_AR_like_1"/>
    <property type="match status" value="1"/>
</dbReference>
<evidence type="ECO:0000259" key="4">
    <source>
        <dbReference type="Pfam" id="PF01168"/>
    </source>
</evidence>
<dbReference type="PANTHER" id="PTHR30511">
    <property type="entry name" value="ALANINE RACEMASE"/>
    <property type="match status" value="1"/>
</dbReference>
<sequence length="357" mass="40574">MAFLELHKSRLKHNHKFLTKLFSERNIEWGVVTKLLCGNRAYIKEILNLGITEIHDSRISNLQIVKSMNPDVQTVYIKPPAKRSIQRIIQFADVSFNSEYSTIKMLSEEAVKQGKLHKIIIMIEMGDLREGVLGENVIDFYSRIFELPGIKIVGLGTNLNCLHGVMPSQDKLIQLSLYKQLIEAKFEREIPWVSGGTSVTIPLLLKNMRPMGINHFRVGEILYFGLNLFTMKTVKGMKDDIFKLHAEIIELHEKPKVPIGELAENPSGEVLEINEADYGKTSYRAIIDIGLLDISPEFLIPDDKKIEITGASSDMLVIDLGKTRRNYKVGDLISFKLRYMGALSILNSNYIEKKIVD</sequence>
<dbReference type="Pfam" id="PF01168">
    <property type="entry name" value="Ala_racemase_N"/>
    <property type="match status" value="1"/>
</dbReference>
<keyword evidence="3" id="KW-0413">Isomerase</keyword>
<dbReference type="Gene3D" id="3.20.20.10">
    <property type="entry name" value="Alanine racemase"/>
    <property type="match status" value="1"/>
</dbReference>
<evidence type="ECO:0000256" key="2">
    <source>
        <dbReference type="ARBA" id="ARBA00022898"/>
    </source>
</evidence>
<evidence type="ECO:0000256" key="3">
    <source>
        <dbReference type="ARBA" id="ARBA00023235"/>
    </source>
</evidence>
<organism evidence="5 6">
    <name type="scientific">Fulvivirga lutea</name>
    <dbReference type="NCBI Taxonomy" id="2810512"/>
    <lineage>
        <taxon>Bacteria</taxon>
        <taxon>Pseudomonadati</taxon>
        <taxon>Bacteroidota</taxon>
        <taxon>Cytophagia</taxon>
        <taxon>Cytophagales</taxon>
        <taxon>Fulvivirgaceae</taxon>
        <taxon>Fulvivirga</taxon>
    </lineage>
</organism>
<protein>
    <submittedName>
        <fullName evidence="5">Alanine/ornithine racemase family PLP-dependent enzyme</fullName>
    </submittedName>
</protein>
<name>A0A974WEV6_9BACT</name>
<dbReference type="Proteomes" id="UP000662783">
    <property type="component" value="Chromosome"/>
</dbReference>
<dbReference type="InterPro" id="IPR029066">
    <property type="entry name" value="PLP-binding_barrel"/>
</dbReference>
<dbReference type="InterPro" id="IPR001608">
    <property type="entry name" value="Ala_racemase_N"/>
</dbReference>
<evidence type="ECO:0000256" key="1">
    <source>
        <dbReference type="ARBA" id="ARBA00001933"/>
    </source>
</evidence>
<proteinExistence type="predicted"/>
<keyword evidence="2" id="KW-0663">Pyridoxal phosphate</keyword>
<keyword evidence="6" id="KW-1185">Reference proteome</keyword>
<accession>A0A974WEV6</accession>
<dbReference type="RefSeq" id="WP_205720880.1">
    <property type="nucleotide sequence ID" value="NZ_CP070608.1"/>
</dbReference>
<reference evidence="5" key="1">
    <citation type="submission" date="2021-02" db="EMBL/GenBank/DDBJ databases">
        <title>Fulvivirga sp. S481 isolated from sea water.</title>
        <authorList>
            <person name="Bae S.S."/>
            <person name="Baek K."/>
        </authorList>
    </citation>
    <scope>NUCLEOTIDE SEQUENCE</scope>
    <source>
        <strain evidence="5">S481</strain>
    </source>
</reference>
<feature type="domain" description="Alanine racemase N-terminal" evidence="4">
    <location>
        <begin position="8"/>
        <end position="225"/>
    </location>
</feature>
<dbReference type="PANTHER" id="PTHR30511:SF3">
    <property type="entry name" value="LYSINE RACEMASE"/>
    <property type="match status" value="1"/>
</dbReference>
<dbReference type="GO" id="GO:0030170">
    <property type="term" value="F:pyridoxal phosphate binding"/>
    <property type="evidence" value="ECO:0007669"/>
    <property type="project" value="TreeGrafter"/>
</dbReference>
<dbReference type="AlphaFoldDB" id="A0A974WEV6"/>
<dbReference type="InterPro" id="IPR000821">
    <property type="entry name" value="Ala_racemase"/>
</dbReference>
<gene>
    <name evidence="5" type="ORF">JR347_12180</name>
</gene>
<dbReference type="EMBL" id="CP070608">
    <property type="protein sequence ID" value="QSE96364.1"/>
    <property type="molecule type" value="Genomic_DNA"/>
</dbReference>